<dbReference type="GO" id="GO:0005886">
    <property type="term" value="C:plasma membrane"/>
    <property type="evidence" value="ECO:0007669"/>
    <property type="project" value="TreeGrafter"/>
</dbReference>
<keyword evidence="2" id="KW-1185">Reference proteome</keyword>
<dbReference type="AlphaFoldDB" id="A0A6A4W5I1"/>
<evidence type="ECO:0000313" key="2">
    <source>
        <dbReference type="Proteomes" id="UP000440578"/>
    </source>
</evidence>
<dbReference type="PANTHER" id="PTHR39960:SF1">
    <property type="entry name" value="LD34147P"/>
    <property type="match status" value="1"/>
</dbReference>
<protein>
    <submittedName>
        <fullName evidence="1">Uncharacterized protein</fullName>
    </submittedName>
</protein>
<dbReference type="PANTHER" id="PTHR39960">
    <property type="entry name" value="LD34147P"/>
    <property type="match status" value="1"/>
</dbReference>
<reference evidence="1 2" key="1">
    <citation type="submission" date="2019-07" db="EMBL/GenBank/DDBJ databases">
        <title>Draft genome assembly of a fouling barnacle, Amphibalanus amphitrite (Darwin, 1854): The first reference genome for Thecostraca.</title>
        <authorList>
            <person name="Kim W."/>
        </authorList>
    </citation>
    <scope>NUCLEOTIDE SEQUENCE [LARGE SCALE GENOMIC DNA]</scope>
    <source>
        <strain evidence="1">SNU_AA5</strain>
        <tissue evidence="1">Soma without cirri and trophi</tissue>
    </source>
</reference>
<proteinExistence type="predicted"/>
<dbReference type="EMBL" id="VIIS01001048">
    <property type="protein sequence ID" value="KAF0302576.1"/>
    <property type="molecule type" value="Genomic_DNA"/>
</dbReference>
<evidence type="ECO:0000313" key="1">
    <source>
        <dbReference type="EMBL" id="KAF0302576.1"/>
    </source>
</evidence>
<organism evidence="1 2">
    <name type="scientific">Amphibalanus amphitrite</name>
    <name type="common">Striped barnacle</name>
    <name type="synonym">Balanus amphitrite</name>
    <dbReference type="NCBI Taxonomy" id="1232801"/>
    <lineage>
        <taxon>Eukaryota</taxon>
        <taxon>Metazoa</taxon>
        <taxon>Ecdysozoa</taxon>
        <taxon>Arthropoda</taxon>
        <taxon>Crustacea</taxon>
        <taxon>Multicrustacea</taxon>
        <taxon>Cirripedia</taxon>
        <taxon>Thoracica</taxon>
        <taxon>Thoracicalcarea</taxon>
        <taxon>Balanomorpha</taxon>
        <taxon>Balanoidea</taxon>
        <taxon>Balanidae</taxon>
        <taxon>Amphibalaninae</taxon>
        <taxon>Amphibalanus</taxon>
    </lineage>
</organism>
<sequence length="90" mass="9922">MAEGLYDRVSQGYDELKGEIQGLSNLEEVMVDTADSVLDTKRRLEYGVQQILLEVEAAVRAQGIKINGTFSSKFGTISEEILASQVLDKI</sequence>
<dbReference type="Proteomes" id="UP000440578">
    <property type="component" value="Unassembled WGS sequence"/>
</dbReference>
<comment type="caution">
    <text evidence="1">The sequence shown here is derived from an EMBL/GenBank/DDBJ whole genome shotgun (WGS) entry which is preliminary data.</text>
</comment>
<gene>
    <name evidence="1" type="ORF">FJT64_025346</name>
</gene>
<dbReference type="OrthoDB" id="8190635at2759"/>
<accession>A0A6A4W5I1</accession>
<name>A0A6A4W5I1_AMPAM</name>